<evidence type="ECO:0008006" key="4">
    <source>
        <dbReference type="Google" id="ProtNLM"/>
    </source>
</evidence>
<comment type="caution">
    <text evidence="1">The sequence shown here is derived from an EMBL/GenBank/DDBJ whole genome shotgun (WGS) entry which is preliminary data.</text>
</comment>
<keyword evidence="3" id="KW-1185">Reference proteome</keyword>
<protein>
    <recommendedName>
        <fullName evidence="4">DUF295 domain-containing protein</fullName>
    </recommendedName>
</protein>
<evidence type="ECO:0000313" key="3">
    <source>
        <dbReference type="Proteomes" id="UP001179952"/>
    </source>
</evidence>
<name>A0AAV9AK22_ACOGR</name>
<sequence length="69" mass="8134">MCLPVEGVSGLKRNCIHFTDDNHEKIFVDQHGVRDIGVFNMEDDESIDRYFYNQQCPFPPPVWFMPNFP</sequence>
<dbReference type="AlphaFoldDB" id="A0AAV9AK22"/>
<evidence type="ECO:0000313" key="2">
    <source>
        <dbReference type="EMBL" id="KAK1264902.1"/>
    </source>
</evidence>
<dbReference type="Proteomes" id="UP001179952">
    <property type="component" value="Unassembled WGS sequence"/>
</dbReference>
<reference evidence="1" key="1">
    <citation type="journal article" date="2023" name="Nat. Commun.">
        <title>Diploid and tetraploid genomes of Acorus and the evolution of monocots.</title>
        <authorList>
            <person name="Ma L."/>
            <person name="Liu K.W."/>
            <person name="Li Z."/>
            <person name="Hsiao Y.Y."/>
            <person name="Qi Y."/>
            <person name="Fu T."/>
            <person name="Tang G.D."/>
            <person name="Zhang D."/>
            <person name="Sun W.H."/>
            <person name="Liu D.K."/>
            <person name="Li Y."/>
            <person name="Chen G.Z."/>
            <person name="Liu X.D."/>
            <person name="Liao X.Y."/>
            <person name="Jiang Y.T."/>
            <person name="Yu X."/>
            <person name="Hao Y."/>
            <person name="Huang J."/>
            <person name="Zhao X.W."/>
            <person name="Ke S."/>
            <person name="Chen Y.Y."/>
            <person name="Wu W.L."/>
            <person name="Hsu J.L."/>
            <person name="Lin Y.F."/>
            <person name="Huang M.D."/>
            <person name="Li C.Y."/>
            <person name="Huang L."/>
            <person name="Wang Z.W."/>
            <person name="Zhao X."/>
            <person name="Zhong W.Y."/>
            <person name="Peng D.H."/>
            <person name="Ahmad S."/>
            <person name="Lan S."/>
            <person name="Zhang J.S."/>
            <person name="Tsai W.C."/>
            <person name="Van de Peer Y."/>
            <person name="Liu Z.J."/>
        </authorList>
    </citation>
    <scope>NUCLEOTIDE SEQUENCE</scope>
    <source>
        <strain evidence="1">SCP</strain>
    </source>
</reference>
<organism evidence="1 3">
    <name type="scientific">Acorus gramineus</name>
    <name type="common">Dwarf sweet flag</name>
    <dbReference type="NCBI Taxonomy" id="55184"/>
    <lineage>
        <taxon>Eukaryota</taxon>
        <taxon>Viridiplantae</taxon>
        <taxon>Streptophyta</taxon>
        <taxon>Embryophyta</taxon>
        <taxon>Tracheophyta</taxon>
        <taxon>Spermatophyta</taxon>
        <taxon>Magnoliopsida</taxon>
        <taxon>Liliopsida</taxon>
        <taxon>Acoraceae</taxon>
        <taxon>Acorus</taxon>
    </lineage>
</organism>
<gene>
    <name evidence="2" type="ORF">QJS04_geneDACA023564</name>
    <name evidence="1" type="ORF">QJS04_geneDACA023591</name>
</gene>
<dbReference type="EMBL" id="JAUJYN010000008">
    <property type="protein sequence ID" value="KAK1264703.1"/>
    <property type="molecule type" value="Genomic_DNA"/>
</dbReference>
<dbReference type="EMBL" id="JAUJYN010000008">
    <property type="protein sequence ID" value="KAK1264902.1"/>
    <property type="molecule type" value="Genomic_DNA"/>
</dbReference>
<reference evidence="1" key="2">
    <citation type="submission" date="2023-06" db="EMBL/GenBank/DDBJ databases">
        <authorList>
            <person name="Ma L."/>
            <person name="Liu K.-W."/>
            <person name="Li Z."/>
            <person name="Hsiao Y.-Y."/>
            <person name="Qi Y."/>
            <person name="Fu T."/>
            <person name="Tang G."/>
            <person name="Zhang D."/>
            <person name="Sun W.-H."/>
            <person name="Liu D.-K."/>
            <person name="Li Y."/>
            <person name="Chen G.-Z."/>
            <person name="Liu X.-D."/>
            <person name="Liao X.-Y."/>
            <person name="Jiang Y.-T."/>
            <person name="Yu X."/>
            <person name="Hao Y."/>
            <person name="Huang J."/>
            <person name="Zhao X.-W."/>
            <person name="Ke S."/>
            <person name="Chen Y.-Y."/>
            <person name="Wu W.-L."/>
            <person name="Hsu J.-L."/>
            <person name="Lin Y.-F."/>
            <person name="Huang M.-D."/>
            <person name="Li C.-Y."/>
            <person name="Huang L."/>
            <person name="Wang Z.-W."/>
            <person name="Zhao X."/>
            <person name="Zhong W.-Y."/>
            <person name="Peng D.-H."/>
            <person name="Ahmad S."/>
            <person name="Lan S."/>
            <person name="Zhang J.-S."/>
            <person name="Tsai W.-C."/>
            <person name="Van De Peer Y."/>
            <person name="Liu Z.-J."/>
        </authorList>
    </citation>
    <scope>NUCLEOTIDE SEQUENCE</scope>
    <source>
        <strain evidence="1">SCP</strain>
        <tissue evidence="1">Leaves</tissue>
    </source>
</reference>
<accession>A0AAV9AK22</accession>
<proteinExistence type="predicted"/>
<evidence type="ECO:0000313" key="1">
    <source>
        <dbReference type="EMBL" id="KAK1264703.1"/>
    </source>
</evidence>